<evidence type="ECO:0000256" key="15">
    <source>
        <dbReference type="PIRSR" id="PIRSR001365-2"/>
    </source>
</evidence>
<dbReference type="Pfam" id="PF00701">
    <property type="entry name" value="DHDPS"/>
    <property type="match status" value="1"/>
</dbReference>
<evidence type="ECO:0000256" key="16">
    <source>
        <dbReference type="PIRSR" id="PIRSR001365-3"/>
    </source>
</evidence>
<keyword evidence="18" id="KW-1185">Reference proteome</keyword>
<comment type="subunit">
    <text evidence="12">Homotetramer; dimer of dimers.</text>
</comment>
<feature type="site" description="L-lysine inhibitor binding" evidence="16">
    <location>
        <position position="108"/>
    </location>
</feature>
<dbReference type="InterPro" id="IPR002220">
    <property type="entry name" value="DapA-like"/>
</dbReference>
<evidence type="ECO:0000256" key="6">
    <source>
        <dbReference type="ARBA" id="ARBA00022605"/>
    </source>
</evidence>
<feature type="active site" description="Proton donor/acceptor" evidence="12 14">
    <location>
        <position position="135"/>
    </location>
</feature>
<keyword evidence="6 12" id="KW-0028">Amino-acid biosynthesis</keyword>
<evidence type="ECO:0000313" key="18">
    <source>
        <dbReference type="Proteomes" id="UP000426027"/>
    </source>
</evidence>
<protein>
    <recommendedName>
        <fullName evidence="4 12">4-hydroxy-tetrahydrodipicolinate synthase</fullName>
        <shortName evidence="12">HTPA synthase</shortName>
        <ecNumber evidence="4 12">4.3.3.7</ecNumber>
    </recommendedName>
</protein>
<evidence type="ECO:0000256" key="8">
    <source>
        <dbReference type="ARBA" id="ARBA00023154"/>
    </source>
</evidence>
<evidence type="ECO:0000256" key="1">
    <source>
        <dbReference type="ARBA" id="ARBA00003294"/>
    </source>
</evidence>
<dbReference type="EC" id="4.3.3.7" evidence="4 12"/>
<dbReference type="PRINTS" id="PR00146">
    <property type="entry name" value="DHPICSNTHASE"/>
</dbReference>
<evidence type="ECO:0000256" key="14">
    <source>
        <dbReference type="PIRSR" id="PIRSR001365-1"/>
    </source>
</evidence>
<dbReference type="PANTHER" id="PTHR12128">
    <property type="entry name" value="DIHYDRODIPICOLINATE SYNTHASE"/>
    <property type="match status" value="1"/>
</dbReference>
<dbReference type="PANTHER" id="PTHR12128:SF66">
    <property type="entry name" value="4-HYDROXY-2-OXOGLUTARATE ALDOLASE, MITOCHONDRIAL"/>
    <property type="match status" value="1"/>
</dbReference>
<keyword evidence="5 12" id="KW-0963">Cytoplasm</keyword>
<evidence type="ECO:0000256" key="2">
    <source>
        <dbReference type="ARBA" id="ARBA00005120"/>
    </source>
</evidence>
<dbReference type="EMBL" id="CP046566">
    <property type="protein sequence ID" value="QGW28249.1"/>
    <property type="molecule type" value="Genomic_DNA"/>
</dbReference>
<evidence type="ECO:0000256" key="7">
    <source>
        <dbReference type="ARBA" id="ARBA00022915"/>
    </source>
</evidence>
<evidence type="ECO:0000313" key="17">
    <source>
        <dbReference type="EMBL" id="QGW28249.1"/>
    </source>
</evidence>
<feature type="site" description="Part of a proton relay during catalysis" evidence="12 16">
    <location>
        <position position="109"/>
    </location>
</feature>
<dbReference type="HAMAP" id="MF_00418">
    <property type="entry name" value="DapA"/>
    <property type="match status" value="1"/>
</dbReference>
<keyword evidence="10 12" id="KW-0704">Schiff base</keyword>
<keyword evidence="7 12" id="KW-0220">Diaminopimelate biosynthesis</keyword>
<dbReference type="GO" id="GO:0009089">
    <property type="term" value="P:lysine biosynthetic process via diaminopimelate"/>
    <property type="evidence" value="ECO:0007669"/>
    <property type="project" value="UniProtKB-UniRule"/>
</dbReference>
<dbReference type="PIRSF" id="PIRSF001365">
    <property type="entry name" value="DHDPS"/>
    <property type="match status" value="1"/>
</dbReference>
<feature type="site" description="L-lysine inhibitor binding; via carbonyl oxygen" evidence="16">
    <location>
        <position position="51"/>
    </location>
</feature>
<dbReference type="GO" id="GO:0005829">
    <property type="term" value="C:cytosol"/>
    <property type="evidence" value="ECO:0007669"/>
    <property type="project" value="TreeGrafter"/>
</dbReference>
<evidence type="ECO:0000256" key="13">
    <source>
        <dbReference type="PIRNR" id="PIRNR001365"/>
    </source>
</evidence>
<keyword evidence="9 12" id="KW-0456">Lyase</keyword>
<evidence type="ECO:0000256" key="9">
    <source>
        <dbReference type="ARBA" id="ARBA00023239"/>
    </source>
</evidence>
<evidence type="ECO:0000256" key="3">
    <source>
        <dbReference type="ARBA" id="ARBA00007592"/>
    </source>
</evidence>
<evidence type="ECO:0000256" key="12">
    <source>
        <dbReference type="HAMAP-Rule" id="MF_00418"/>
    </source>
</evidence>
<dbReference type="GO" id="GO:0008840">
    <property type="term" value="F:4-hydroxy-tetrahydrodipicolinate synthase activity"/>
    <property type="evidence" value="ECO:0007669"/>
    <property type="project" value="UniProtKB-UniRule"/>
</dbReference>
<dbReference type="UniPathway" id="UPA00034">
    <property type="reaction ID" value="UER00017"/>
</dbReference>
<feature type="binding site" evidence="12 15">
    <location>
        <position position="207"/>
    </location>
    <ligand>
        <name>pyruvate</name>
        <dbReference type="ChEBI" id="CHEBI:15361"/>
    </ligand>
</feature>
<organism evidence="17 18">
    <name type="scientific">Phnomibacter ginsenosidimutans</name>
    <dbReference type="NCBI Taxonomy" id="2676868"/>
    <lineage>
        <taxon>Bacteria</taxon>
        <taxon>Pseudomonadati</taxon>
        <taxon>Bacteroidota</taxon>
        <taxon>Chitinophagia</taxon>
        <taxon>Chitinophagales</taxon>
        <taxon>Chitinophagaceae</taxon>
        <taxon>Phnomibacter</taxon>
    </lineage>
</organism>
<evidence type="ECO:0000256" key="10">
    <source>
        <dbReference type="ARBA" id="ARBA00023270"/>
    </source>
</evidence>
<dbReference type="SUPFAM" id="SSF51569">
    <property type="entry name" value="Aldolase"/>
    <property type="match status" value="1"/>
</dbReference>
<comment type="function">
    <text evidence="1 12">Catalyzes the condensation of (S)-aspartate-beta-semialdehyde [(S)-ASA] and pyruvate to 4-hydroxy-tetrahydrodipicolinate (HTPA).</text>
</comment>
<dbReference type="InterPro" id="IPR005263">
    <property type="entry name" value="DapA"/>
</dbReference>
<dbReference type="CDD" id="cd00950">
    <property type="entry name" value="DHDPS"/>
    <property type="match status" value="1"/>
</dbReference>
<gene>
    <name evidence="12" type="primary">dapA</name>
    <name evidence="17" type="ORF">GLV81_09190</name>
</gene>
<dbReference type="Proteomes" id="UP000426027">
    <property type="component" value="Chromosome"/>
</dbReference>
<comment type="pathway">
    <text evidence="2 12">Amino-acid biosynthesis; L-lysine biosynthesis via DAP pathway; (S)-tetrahydrodipicolinate from L-aspartate: step 3/4.</text>
</comment>
<evidence type="ECO:0000256" key="11">
    <source>
        <dbReference type="ARBA" id="ARBA00047836"/>
    </source>
</evidence>
<name>A0A6I6GSW7_9BACT</name>
<keyword evidence="8 12" id="KW-0457">Lysine biosynthesis</keyword>
<feature type="active site" description="Schiff-base intermediate with substrate" evidence="12 14">
    <location>
        <position position="165"/>
    </location>
</feature>
<feature type="binding site" evidence="12 15">
    <location>
        <position position="47"/>
    </location>
    <ligand>
        <name>pyruvate</name>
        <dbReference type="ChEBI" id="CHEBI:15361"/>
    </ligand>
</feature>
<comment type="similarity">
    <text evidence="3 12 13">Belongs to the DapA family.</text>
</comment>
<dbReference type="Gene3D" id="3.20.20.70">
    <property type="entry name" value="Aldolase class I"/>
    <property type="match status" value="1"/>
</dbReference>
<comment type="caution">
    <text evidence="12">Was originally thought to be a dihydrodipicolinate synthase (DHDPS), catalyzing the condensation of (S)-aspartate-beta-semialdehyde [(S)-ASA] and pyruvate to dihydrodipicolinate (DHDP). However, it was shown in E.coli that the product of the enzymatic reaction is not dihydrodipicolinate but in fact (4S)-4-hydroxy-2,3,4,5-tetrahydro-(2S)-dipicolinic acid (HTPA), and that the consecutive dehydration reaction leading to DHDP is not spontaneous but catalyzed by DapB.</text>
</comment>
<reference evidence="17 18" key="1">
    <citation type="submission" date="2019-11" db="EMBL/GenBank/DDBJ databases">
        <authorList>
            <person name="Im W.T."/>
        </authorList>
    </citation>
    <scope>NUCLEOTIDE SEQUENCE [LARGE SCALE GENOMIC DNA]</scope>
    <source>
        <strain evidence="17 18">SB-02</strain>
    </source>
</reference>
<evidence type="ECO:0000256" key="4">
    <source>
        <dbReference type="ARBA" id="ARBA00012086"/>
    </source>
</evidence>
<dbReference type="NCBIfam" id="TIGR00674">
    <property type="entry name" value="dapA"/>
    <property type="match status" value="1"/>
</dbReference>
<dbReference type="GO" id="GO:0019877">
    <property type="term" value="P:diaminopimelate biosynthetic process"/>
    <property type="evidence" value="ECO:0007669"/>
    <property type="project" value="UniProtKB-UniRule"/>
</dbReference>
<dbReference type="RefSeq" id="WP_157478606.1">
    <property type="nucleotide sequence ID" value="NZ_CP046566.1"/>
</dbReference>
<accession>A0A6I6GSW7</accession>
<evidence type="ECO:0000256" key="5">
    <source>
        <dbReference type="ARBA" id="ARBA00022490"/>
    </source>
</evidence>
<dbReference type="SMART" id="SM01130">
    <property type="entry name" value="DHDPS"/>
    <property type="match status" value="1"/>
</dbReference>
<dbReference type="AlphaFoldDB" id="A0A6I6GSW7"/>
<feature type="site" description="L-lysine inhibitor binding" evidence="16">
    <location>
        <position position="82"/>
    </location>
</feature>
<dbReference type="InterPro" id="IPR013785">
    <property type="entry name" value="Aldolase_TIM"/>
</dbReference>
<comment type="subcellular location">
    <subcellularLocation>
        <location evidence="12">Cytoplasm</location>
    </subcellularLocation>
</comment>
<comment type="catalytic activity">
    <reaction evidence="11 12">
        <text>L-aspartate 4-semialdehyde + pyruvate = (2S,4S)-4-hydroxy-2,3,4,5-tetrahydrodipicolinate + H2O + H(+)</text>
        <dbReference type="Rhea" id="RHEA:34171"/>
        <dbReference type="ChEBI" id="CHEBI:15361"/>
        <dbReference type="ChEBI" id="CHEBI:15377"/>
        <dbReference type="ChEBI" id="CHEBI:15378"/>
        <dbReference type="ChEBI" id="CHEBI:67139"/>
        <dbReference type="ChEBI" id="CHEBI:537519"/>
        <dbReference type="EC" id="4.3.3.7"/>
    </reaction>
</comment>
<feature type="site" description="L-lysine inhibitor binding" evidence="16">
    <location>
        <position position="86"/>
    </location>
</feature>
<sequence length="289" mass="31150">MQQLKGVGVALVTPFQQDMAVDYAALERLIEYTLRGKADYLVTLGTTGEVATLSEEEQLAVLDFTLKTVAGRVPVVVGIGGNNTQEVLRKLATWPLDAVTAVLSVSPYYSKPSQEGIYQHYAAIANASPKPVILYNVPGRTSSNISAETTIRLANDFPGKVIGTKEASGNMVQAMHLIKNRPEGFLLISGDDHVTMPLIACGFDGVISVIANSHPAQFSQLVHMCLNGQFAEARPLQNSLLEKMDMCFVENNPAGVKAFLSEMGIISNNLRLPLVPLSAVHMAKLKSLL</sequence>
<feature type="site" description="Part of a proton relay during catalysis" evidence="12 16">
    <location>
        <position position="46"/>
    </location>
</feature>
<proteinExistence type="inferred from homology"/>
<dbReference type="KEGG" id="fls:GLV81_09190"/>